<reference evidence="6" key="1">
    <citation type="submission" date="2016-06" db="EMBL/GenBank/DDBJ databases">
        <title>Parallel loss of symbiosis genes in relatives of nitrogen-fixing non-legume Parasponia.</title>
        <authorList>
            <person name="Van Velzen R."/>
            <person name="Holmer R."/>
            <person name="Bu F."/>
            <person name="Rutten L."/>
            <person name="Van Zeijl A."/>
            <person name="Liu W."/>
            <person name="Santuari L."/>
            <person name="Cao Q."/>
            <person name="Sharma T."/>
            <person name="Shen D."/>
            <person name="Roswanjaya Y."/>
            <person name="Wardhani T."/>
            <person name="Kalhor M.S."/>
            <person name="Jansen J."/>
            <person name="Van den Hoogen J."/>
            <person name="Gungor B."/>
            <person name="Hartog M."/>
            <person name="Hontelez J."/>
            <person name="Verver J."/>
            <person name="Yang W.-C."/>
            <person name="Schijlen E."/>
            <person name="Repin R."/>
            <person name="Schilthuizen M."/>
            <person name="Schranz E."/>
            <person name="Heidstra R."/>
            <person name="Miyata K."/>
            <person name="Fedorova E."/>
            <person name="Kohlen W."/>
            <person name="Bisseling T."/>
            <person name="Smit S."/>
            <person name="Geurts R."/>
        </authorList>
    </citation>
    <scope>NUCLEOTIDE SEQUENCE [LARGE SCALE GENOMIC DNA]</scope>
    <source>
        <strain evidence="6">cv. WU1-14</strain>
    </source>
</reference>
<dbReference type="InterPro" id="IPR000916">
    <property type="entry name" value="Bet_v_I/MLP"/>
</dbReference>
<keyword evidence="2" id="KW-0611">Plant defense</keyword>
<dbReference type="EMBL" id="JXTB01000409">
    <property type="protein sequence ID" value="PON41708.1"/>
    <property type="molecule type" value="Genomic_DNA"/>
</dbReference>
<evidence type="ECO:0000256" key="2">
    <source>
        <dbReference type="ARBA" id="ARBA00022821"/>
    </source>
</evidence>
<proteinExistence type="inferred from homology"/>
<gene>
    <name evidence="5" type="ORF">PanWU01x14_287710</name>
</gene>
<comment type="caution">
    <text evidence="5">The sequence shown here is derived from an EMBL/GenBank/DDBJ whole genome shotgun (WGS) entry which is preliminary data.</text>
</comment>
<dbReference type="GO" id="GO:0005634">
    <property type="term" value="C:nucleus"/>
    <property type="evidence" value="ECO:0007669"/>
    <property type="project" value="TreeGrafter"/>
</dbReference>
<accession>A0A2P5AYV0</accession>
<evidence type="ECO:0000256" key="1">
    <source>
        <dbReference type="ARBA" id="ARBA00009744"/>
    </source>
</evidence>
<dbReference type="Proteomes" id="UP000237105">
    <property type="component" value="Unassembled WGS sequence"/>
</dbReference>
<dbReference type="PRINTS" id="PR00634">
    <property type="entry name" value="BETALLERGEN"/>
</dbReference>
<feature type="non-terminal residue" evidence="5">
    <location>
        <position position="1"/>
    </location>
</feature>
<dbReference type="GO" id="GO:0006952">
    <property type="term" value="P:defense response"/>
    <property type="evidence" value="ECO:0007669"/>
    <property type="project" value="UniProtKB-KW"/>
</dbReference>
<evidence type="ECO:0000259" key="4">
    <source>
        <dbReference type="Pfam" id="PF00407"/>
    </source>
</evidence>
<keyword evidence="3" id="KW-0568">Pathogenesis-related protein</keyword>
<dbReference type="Pfam" id="PF00407">
    <property type="entry name" value="Bet_v_1"/>
    <property type="match status" value="1"/>
</dbReference>
<name>A0A2P5AYV0_PARAD</name>
<feature type="domain" description="Bet v I/Major latex protein" evidence="4">
    <location>
        <begin position="9"/>
        <end position="71"/>
    </location>
</feature>
<dbReference type="SUPFAM" id="SSF55961">
    <property type="entry name" value="Bet v1-like"/>
    <property type="match status" value="1"/>
</dbReference>
<dbReference type="GO" id="GO:0038023">
    <property type="term" value="F:signaling receptor activity"/>
    <property type="evidence" value="ECO:0007669"/>
    <property type="project" value="InterPro"/>
</dbReference>
<dbReference type="PANTHER" id="PTHR31213">
    <property type="entry name" value="OS08G0374000 PROTEIN-RELATED"/>
    <property type="match status" value="1"/>
</dbReference>
<dbReference type="GO" id="GO:0010427">
    <property type="term" value="F:abscisic acid binding"/>
    <property type="evidence" value="ECO:0007669"/>
    <property type="project" value="InterPro"/>
</dbReference>
<dbReference type="PANTHER" id="PTHR31213:SF55">
    <property type="entry name" value="STRESS-INDUCED PROTEIN SAM22"/>
    <property type="match status" value="1"/>
</dbReference>
<keyword evidence="6" id="KW-1185">Reference proteome</keyword>
<evidence type="ECO:0000256" key="3">
    <source>
        <dbReference type="ARBA" id="ARBA00023265"/>
    </source>
</evidence>
<dbReference type="InterPro" id="IPR050279">
    <property type="entry name" value="Plant_def-hormone_signal"/>
</dbReference>
<dbReference type="InterPro" id="IPR024949">
    <property type="entry name" value="Bet_v_I_allergen"/>
</dbReference>
<dbReference type="AlphaFoldDB" id="A0A2P5AYV0"/>
<dbReference type="OrthoDB" id="10407517at2759"/>
<dbReference type="Gene3D" id="3.30.530.20">
    <property type="match status" value="1"/>
</dbReference>
<dbReference type="GO" id="GO:0005737">
    <property type="term" value="C:cytoplasm"/>
    <property type="evidence" value="ECO:0007669"/>
    <property type="project" value="TreeGrafter"/>
</dbReference>
<evidence type="ECO:0000313" key="5">
    <source>
        <dbReference type="EMBL" id="PON41708.1"/>
    </source>
</evidence>
<comment type="similarity">
    <text evidence="1">Belongs to the BetVI family.</text>
</comment>
<evidence type="ECO:0000313" key="6">
    <source>
        <dbReference type="Proteomes" id="UP000237105"/>
    </source>
</evidence>
<dbReference type="GO" id="GO:0004864">
    <property type="term" value="F:protein phosphatase inhibitor activity"/>
    <property type="evidence" value="ECO:0007669"/>
    <property type="project" value="InterPro"/>
</dbReference>
<protein>
    <submittedName>
        <fullName evidence="5">Bet v I type allergen</fullName>
    </submittedName>
</protein>
<dbReference type="GO" id="GO:0009738">
    <property type="term" value="P:abscisic acid-activated signaling pathway"/>
    <property type="evidence" value="ECO:0007669"/>
    <property type="project" value="InterPro"/>
</dbReference>
<dbReference type="InterPro" id="IPR023393">
    <property type="entry name" value="START-like_dom_sf"/>
</dbReference>
<sequence>LSQRLHLIAIKQVEILEEDGRLETIKKITFSEAWSSFNKVKHKVNATDKDNFSHSYGLIEGDDLSDKVKKISYETKFK</sequence>
<organism evidence="5 6">
    <name type="scientific">Parasponia andersonii</name>
    <name type="common">Sponia andersonii</name>
    <dbReference type="NCBI Taxonomy" id="3476"/>
    <lineage>
        <taxon>Eukaryota</taxon>
        <taxon>Viridiplantae</taxon>
        <taxon>Streptophyta</taxon>
        <taxon>Embryophyta</taxon>
        <taxon>Tracheophyta</taxon>
        <taxon>Spermatophyta</taxon>
        <taxon>Magnoliopsida</taxon>
        <taxon>eudicotyledons</taxon>
        <taxon>Gunneridae</taxon>
        <taxon>Pentapetalae</taxon>
        <taxon>rosids</taxon>
        <taxon>fabids</taxon>
        <taxon>Rosales</taxon>
        <taxon>Cannabaceae</taxon>
        <taxon>Parasponia</taxon>
    </lineage>
</organism>